<dbReference type="AlphaFoldDB" id="A0A090W1D1"/>
<comment type="caution">
    <text evidence="2">The sequence shown here is derived from an EMBL/GenBank/DDBJ whole genome shotgun (WGS) entry which is preliminary data.</text>
</comment>
<feature type="transmembrane region" description="Helical" evidence="1">
    <location>
        <begin position="162"/>
        <end position="184"/>
    </location>
</feature>
<feature type="transmembrane region" description="Helical" evidence="1">
    <location>
        <begin position="130"/>
        <end position="150"/>
    </location>
</feature>
<sequence length="253" mass="29503">MKLACKNCENLLLEKSNFCNLCGEKTAYKRLTVKSFFAHFINQFLSIDNKLLKTFIDLFTQPDLVIDSYIKGFRKTYVNVISYLGLSITLMGLQFFILKKFFPELLQYGSGLEQPEGFDINSVMDFITEYQSVITLVSIPVYSVISRFVFKKSKKYNVAEHFVIITYTSAHWFIISFFMILITLPFGLNFYNASQLISIPALFYMAHVYKKLYEFSWKSTILRTILYVVMSFLFPMIIALIFGILYAAFYLKN</sequence>
<dbReference type="RefSeq" id="WP_042503078.1">
    <property type="nucleotide sequence ID" value="NZ_BBNQ01000002.1"/>
</dbReference>
<keyword evidence="1" id="KW-0812">Transmembrane</keyword>
<reference evidence="2 3" key="1">
    <citation type="journal article" date="2014" name="Genome Announc.">
        <title>Draft Genome Sequences of Marine Flavobacterium Algibacter lectus Strains SS8 and NR4.</title>
        <authorList>
            <person name="Takatani N."/>
            <person name="Nakanishi M."/>
            <person name="Meirelles P."/>
            <person name="Mino S."/>
            <person name="Suda W."/>
            <person name="Oshima K."/>
            <person name="Hattori M."/>
            <person name="Ohkuma M."/>
            <person name="Hosokawa M."/>
            <person name="Miyashita K."/>
            <person name="Thompson F.L."/>
            <person name="Niwa A."/>
            <person name="Sawabe T."/>
            <person name="Sawabe T."/>
        </authorList>
    </citation>
    <scope>NUCLEOTIDE SEQUENCE [LARGE SCALE GENOMIC DNA]</scope>
    <source>
        <strain evidence="2 3">JCM 19300</strain>
    </source>
</reference>
<accession>A0A090W1D1</accession>
<dbReference type="Proteomes" id="UP000029644">
    <property type="component" value="Unassembled WGS sequence"/>
</dbReference>
<evidence type="ECO:0000313" key="3">
    <source>
        <dbReference type="Proteomes" id="UP000029644"/>
    </source>
</evidence>
<proteinExistence type="predicted"/>
<organism evidence="2 3">
    <name type="scientific">Algibacter lectus</name>
    <dbReference type="NCBI Taxonomy" id="221126"/>
    <lineage>
        <taxon>Bacteria</taxon>
        <taxon>Pseudomonadati</taxon>
        <taxon>Bacteroidota</taxon>
        <taxon>Flavobacteriia</taxon>
        <taxon>Flavobacteriales</taxon>
        <taxon>Flavobacteriaceae</taxon>
        <taxon>Algibacter</taxon>
    </lineage>
</organism>
<gene>
    <name evidence="2" type="ORF">JCM19300_4283</name>
</gene>
<dbReference type="OrthoDB" id="1143019at2"/>
<dbReference type="EMBL" id="BBNQ01000002">
    <property type="protein sequence ID" value="GAL61337.1"/>
    <property type="molecule type" value="Genomic_DNA"/>
</dbReference>
<feature type="transmembrane region" description="Helical" evidence="1">
    <location>
        <begin position="221"/>
        <end position="249"/>
    </location>
</feature>
<feature type="transmembrane region" description="Helical" evidence="1">
    <location>
        <begin position="77"/>
        <end position="97"/>
    </location>
</feature>
<name>A0A090W1D1_9FLAO</name>
<keyword evidence="1" id="KW-0472">Membrane</keyword>
<evidence type="ECO:0000313" key="2">
    <source>
        <dbReference type="EMBL" id="GAL61337.1"/>
    </source>
</evidence>
<evidence type="ECO:0000256" key="1">
    <source>
        <dbReference type="SAM" id="Phobius"/>
    </source>
</evidence>
<evidence type="ECO:0008006" key="4">
    <source>
        <dbReference type="Google" id="ProtNLM"/>
    </source>
</evidence>
<keyword evidence="1" id="KW-1133">Transmembrane helix</keyword>
<dbReference type="InterPro" id="IPR022134">
    <property type="entry name" value="DUF3667"/>
</dbReference>
<protein>
    <recommendedName>
        <fullName evidence="4">DUF3667 domain-containing protein</fullName>
    </recommendedName>
</protein>
<dbReference type="Pfam" id="PF12412">
    <property type="entry name" value="DUF3667"/>
    <property type="match status" value="1"/>
</dbReference>